<keyword evidence="1" id="KW-0472">Membrane</keyword>
<protein>
    <recommendedName>
        <fullName evidence="4">Leader peptidase (Prepilin peptidase) / N-methyltransferase</fullName>
    </recommendedName>
</protein>
<reference evidence="3" key="1">
    <citation type="submission" date="2016-08" db="EMBL/GenBank/DDBJ databases">
        <authorList>
            <person name="Varghese N."/>
            <person name="Submissions Spin"/>
        </authorList>
    </citation>
    <scope>NUCLEOTIDE SEQUENCE [LARGE SCALE GENOMIC DNA]</scope>
    <source>
        <strain evidence="3">R-52791</strain>
    </source>
</reference>
<organism evidence="2 3">
    <name type="scientific">Bifidobacterium commune</name>
    <dbReference type="NCBI Taxonomy" id="1505727"/>
    <lineage>
        <taxon>Bacteria</taxon>
        <taxon>Bacillati</taxon>
        <taxon>Actinomycetota</taxon>
        <taxon>Actinomycetes</taxon>
        <taxon>Bifidobacteriales</taxon>
        <taxon>Bifidobacteriaceae</taxon>
        <taxon>Bifidobacterium</taxon>
    </lineage>
</organism>
<dbReference type="RefSeq" id="WP_091847358.1">
    <property type="nucleotide sequence ID" value="NZ_FMBL01000001.1"/>
</dbReference>
<keyword evidence="3" id="KW-1185">Reference proteome</keyword>
<dbReference type="STRING" id="1505727.GA0061077_0542"/>
<evidence type="ECO:0000256" key="1">
    <source>
        <dbReference type="SAM" id="Phobius"/>
    </source>
</evidence>
<keyword evidence="1" id="KW-1133">Transmembrane helix</keyword>
<feature type="transmembrane region" description="Helical" evidence="1">
    <location>
        <begin position="95"/>
        <end position="118"/>
    </location>
</feature>
<dbReference type="Proteomes" id="UP000242610">
    <property type="component" value="Unassembled WGS sequence"/>
</dbReference>
<evidence type="ECO:0000313" key="2">
    <source>
        <dbReference type="EMBL" id="SCC79032.1"/>
    </source>
</evidence>
<accession>A0A1C4H2R7</accession>
<name>A0A1C4H2R7_9BIFI</name>
<sequence>MAYIETLPSLICGLLLAIKDLRHFLVPRTWVAIGSMSQFAVFVLVAVIRCDPAEAFLPLCYAILTATVQFVLSRFRQETFGLGDVTASFMMAQAVGAFGLMAYLFWWLIMSGLGILWIAFWQVMHSVSKATKAPFVPVIVISAIIASLL</sequence>
<evidence type="ECO:0000313" key="3">
    <source>
        <dbReference type="Proteomes" id="UP000242610"/>
    </source>
</evidence>
<keyword evidence="1" id="KW-0812">Transmembrane</keyword>
<feature type="transmembrane region" description="Helical" evidence="1">
    <location>
        <begin position="55"/>
        <end position="75"/>
    </location>
</feature>
<proteinExistence type="predicted"/>
<dbReference type="EMBL" id="FMBL01000001">
    <property type="protein sequence ID" value="SCC79032.1"/>
    <property type="molecule type" value="Genomic_DNA"/>
</dbReference>
<feature type="transmembrane region" description="Helical" evidence="1">
    <location>
        <begin position="29"/>
        <end position="48"/>
    </location>
</feature>
<dbReference type="OrthoDB" id="3233720at2"/>
<gene>
    <name evidence="2" type="ORF">GA0061077_0542</name>
</gene>
<evidence type="ECO:0008006" key="4">
    <source>
        <dbReference type="Google" id="ProtNLM"/>
    </source>
</evidence>
<dbReference type="AlphaFoldDB" id="A0A1C4H2R7"/>